<protein>
    <submittedName>
        <fullName evidence="2">Uncharacterized protein</fullName>
    </submittedName>
</protein>
<sequence>MPQYILPPLRETDEKAKETDMVEESGQRDSPDSWQRSVTLPVNDEILGVLSVDDEARITLTGKITETRKNDGDDGYKDRSITILVESVGAYPEDEELAQEEFTTGFKKGYADRY</sequence>
<feature type="compositionally biased region" description="Basic and acidic residues" evidence="1">
    <location>
        <begin position="10"/>
        <end position="31"/>
    </location>
</feature>
<evidence type="ECO:0000313" key="2">
    <source>
        <dbReference type="EMBL" id="KKM00469.1"/>
    </source>
</evidence>
<accession>A0A0F9GNT0</accession>
<organism evidence="2">
    <name type="scientific">marine sediment metagenome</name>
    <dbReference type="NCBI Taxonomy" id="412755"/>
    <lineage>
        <taxon>unclassified sequences</taxon>
        <taxon>metagenomes</taxon>
        <taxon>ecological metagenomes</taxon>
    </lineage>
</organism>
<comment type="caution">
    <text evidence="2">The sequence shown here is derived from an EMBL/GenBank/DDBJ whole genome shotgun (WGS) entry which is preliminary data.</text>
</comment>
<dbReference type="AlphaFoldDB" id="A0A0F9GNT0"/>
<reference evidence="2" key="1">
    <citation type="journal article" date="2015" name="Nature">
        <title>Complex archaea that bridge the gap between prokaryotes and eukaryotes.</title>
        <authorList>
            <person name="Spang A."/>
            <person name="Saw J.H."/>
            <person name="Jorgensen S.L."/>
            <person name="Zaremba-Niedzwiedzka K."/>
            <person name="Martijn J."/>
            <person name="Lind A.E."/>
            <person name="van Eijk R."/>
            <person name="Schleper C."/>
            <person name="Guy L."/>
            <person name="Ettema T.J."/>
        </authorList>
    </citation>
    <scope>NUCLEOTIDE SEQUENCE</scope>
</reference>
<dbReference type="EMBL" id="LAZR01017427">
    <property type="protein sequence ID" value="KKM00469.1"/>
    <property type="molecule type" value="Genomic_DNA"/>
</dbReference>
<gene>
    <name evidence="2" type="ORF">LCGC14_1804130</name>
</gene>
<evidence type="ECO:0000256" key="1">
    <source>
        <dbReference type="SAM" id="MobiDB-lite"/>
    </source>
</evidence>
<proteinExistence type="predicted"/>
<feature type="region of interest" description="Disordered" evidence="1">
    <location>
        <begin position="1"/>
        <end position="35"/>
    </location>
</feature>
<name>A0A0F9GNT0_9ZZZZ</name>